<dbReference type="VEuPathDB" id="FungiDB:EYZ11_006824"/>
<evidence type="ECO:0000313" key="1">
    <source>
        <dbReference type="EMBL" id="KAA8642406.1"/>
    </source>
</evidence>
<dbReference type="AlphaFoldDB" id="A0A5M9M9U1"/>
<dbReference type="Proteomes" id="UP000324241">
    <property type="component" value="Unassembled WGS sequence"/>
</dbReference>
<gene>
    <name evidence="1" type="ORF">ATNIH1004_011350</name>
</gene>
<comment type="caution">
    <text evidence="1">The sequence shown here is derived from an EMBL/GenBank/DDBJ whole genome shotgun (WGS) entry which is preliminary data.</text>
</comment>
<proteinExistence type="predicted"/>
<sequence>MPITRITATSRSKMILAIAFKAASNSVNFSMKMPFKRARKFKPSDTLISGVNGCLVDKPNCFTKSFQFAADKPGVKDTAVAGVALNHSQQNLPSTPEEVEYVSVSMDEKPSEQDARAC</sequence>
<name>A0A5M9M9U1_9EURO</name>
<dbReference type="EMBL" id="QUQM01000008">
    <property type="protein sequence ID" value="KAA8642406.1"/>
    <property type="molecule type" value="Genomic_DNA"/>
</dbReference>
<dbReference type="RefSeq" id="XP_033421768.1">
    <property type="nucleotide sequence ID" value="XM_033575913.1"/>
</dbReference>
<accession>A0A5M9M9U1</accession>
<protein>
    <submittedName>
        <fullName evidence="1">Uncharacterized protein</fullName>
    </submittedName>
</protein>
<organism evidence="1 2">
    <name type="scientific">Aspergillus tanneri</name>
    <dbReference type="NCBI Taxonomy" id="1220188"/>
    <lineage>
        <taxon>Eukaryota</taxon>
        <taxon>Fungi</taxon>
        <taxon>Dikarya</taxon>
        <taxon>Ascomycota</taxon>
        <taxon>Pezizomycotina</taxon>
        <taxon>Eurotiomycetes</taxon>
        <taxon>Eurotiomycetidae</taxon>
        <taxon>Eurotiales</taxon>
        <taxon>Aspergillaceae</taxon>
        <taxon>Aspergillus</taxon>
        <taxon>Aspergillus subgen. Circumdati</taxon>
    </lineage>
</organism>
<evidence type="ECO:0000313" key="2">
    <source>
        <dbReference type="Proteomes" id="UP000324241"/>
    </source>
</evidence>
<dbReference type="GeneID" id="54334051"/>
<reference evidence="1 2" key="1">
    <citation type="submission" date="2019-08" db="EMBL/GenBank/DDBJ databases">
        <title>The genome sequence of a newly discovered highly antifungal drug resistant Aspergillus species, Aspergillus tanneri NIH 1004.</title>
        <authorList>
            <person name="Mounaud S."/>
            <person name="Singh I."/>
            <person name="Joardar V."/>
            <person name="Pakala S."/>
            <person name="Pakala S."/>
            <person name="Venepally P."/>
            <person name="Chung J.K."/>
            <person name="Losada L."/>
            <person name="Nierman W.C."/>
        </authorList>
    </citation>
    <scope>NUCLEOTIDE SEQUENCE [LARGE SCALE GENOMIC DNA]</scope>
    <source>
        <strain evidence="1 2">NIH1004</strain>
    </source>
</reference>